<keyword evidence="7" id="KW-1133">Transmembrane helix</keyword>
<dbReference type="GO" id="GO:0017004">
    <property type="term" value="P:cytochrome complex assembly"/>
    <property type="evidence" value="ECO:0007669"/>
    <property type="project" value="UniProtKB-KW"/>
</dbReference>
<dbReference type="RefSeq" id="WP_082030548.1">
    <property type="nucleotide sequence ID" value="NZ_AP012273.1"/>
</dbReference>
<dbReference type="InterPro" id="IPR051263">
    <property type="entry name" value="C-type_cytochrome_biogenesis"/>
</dbReference>
<comment type="similarity">
    <text evidence="1 7">Belongs to the CcmH/CycL/Ccl2/NrfF family.</text>
</comment>
<keyword evidence="7" id="KW-0472">Membrane</keyword>
<dbReference type="AlphaFoldDB" id="A0A7U6GH08"/>
<dbReference type="GO" id="GO:0046872">
    <property type="term" value="F:metal ion binding"/>
    <property type="evidence" value="ECO:0007669"/>
    <property type="project" value="UniProtKB-KW"/>
</dbReference>
<feature type="region of interest" description="Disordered" evidence="8">
    <location>
        <begin position="136"/>
        <end position="174"/>
    </location>
</feature>
<keyword evidence="6 7" id="KW-0408">Iron</keyword>
<feature type="transmembrane region" description="Helical" evidence="7">
    <location>
        <begin position="107"/>
        <end position="128"/>
    </location>
</feature>
<accession>A0A7U6GH08</accession>
<dbReference type="PANTHER" id="PTHR47870">
    <property type="entry name" value="CYTOCHROME C-TYPE BIOGENESIS PROTEIN CCMH"/>
    <property type="match status" value="1"/>
</dbReference>
<name>A0A7U6GH08_9GAMM</name>
<comment type="function">
    <text evidence="7">Possible subunit of a heme lyase.</text>
</comment>
<dbReference type="EMBL" id="AP012273">
    <property type="protein sequence ID" value="BAO43471.1"/>
    <property type="molecule type" value="Genomic_DNA"/>
</dbReference>
<dbReference type="InterPro" id="IPR005616">
    <property type="entry name" value="CcmH/CycL/Ccl2/NrfF_N"/>
</dbReference>
<feature type="compositionally biased region" description="Basic and acidic residues" evidence="8">
    <location>
        <begin position="141"/>
        <end position="152"/>
    </location>
</feature>
<organism evidence="10 11">
    <name type="scientific">Thiolapillus brandeum</name>
    <dbReference type="NCBI Taxonomy" id="1076588"/>
    <lineage>
        <taxon>Bacteria</taxon>
        <taxon>Pseudomonadati</taxon>
        <taxon>Pseudomonadota</taxon>
        <taxon>Gammaproteobacteria</taxon>
        <taxon>Chromatiales</taxon>
        <taxon>Sedimenticolaceae</taxon>
        <taxon>Thiolapillus</taxon>
    </lineage>
</organism>
<feature type="signal peptide" evidence="7">
    <location>
        <begin position="1"/>
        <end position="25"/>
    </location>
</feature>
<feature type="chain" id="PRO_5031595754" description="Cytochrome c-type biogenesis protein" evidence="7">
    <location>
        <begin position="26"/>
        <end position="174"/>
    </location>
</feature>
<gene>
    <name evidence="10" type="ORF">TBH_C0526</name>
</gene>
<evidence type="ECO:0000256" key="8">
    <source>
        <dbReference type="SAM" id="MobiDB-lite"/>
    </source>
</evidence>
<keyword evidence="5" id="KW-0201">Cytochrome c-type biogenesis</keyword>
<dbReference type="GO" id="GO:0005886">
    <property type="term" value="C:plasma membrane"/>
    <property type="evidence" value="ECO:0007669"/>
    <property type="project" value="TreeGrafter"/>
</dbReference>
<dbReference type="KEGG" id="tbn:TBH_C0526"/>
<evidence type="ECO:0000256" key="5">
    <source>
        <dbReference type="ARBA" id="ARBA00022748"/>
    </source>
</evidence>
<evidence type="ECO:0000256" key="4">
    <source>
        <dbReference type="ARBA" id="ARBA00022729"/>
    </source>
</evidence>
<proteinExistence type="inferred from homology"/>
<reference evidence="10 11" key="1">
    <citation type="journal article" date="2014" name="PLoS ONE">
        <title>Physiological and genomic features of a novel sulfur-oxidizing gammaproteobacterium belonging to a previously uncultivated symbiotic lineage isolated from a hydrothermal vent.</title>
        <authorList>
            <person name="Nunoura T."/>
            <person name="Takaki Y."/>
            <person name="Kazama H."/>
            <person name="Kakuta J."/>
            <person name="Shimamura S."/>
            <person name="Makita H."/>
            <person name="Hirai M."/>
            <person name="Miyazaki M."/>
            <person name="Takai K."/>
        </authorList>
    </citation>
    <scope>NUCLEOTIDE SEQUENCE [LARGE SCALE GENOMIC DNA]</scope>
    <source>
        <strain evidence="10 11">Hiromi1</strain>
    </source>
</reference>
<dbReference type="CDD" id="cd16378">
    <property type="entry name" value="CcmH_N"/>
    <property type="match status" value="1"/>
</dbReference>
<evidence type="ECO:0000256" key="3">
    <source>
        <dbReference type="ARBA" id="ARBA00022723"/>
    </source>
</evidence>
<protein>
    <recommendedName>
        <fullName evidence="7">Cytochrome c-type biogenesis protein</fullName>
    </recommendedName>
</protein>
<dbReference type="Gene3D" id="1.10.8.640">
    <property type="entry name" value="Cytochrome C biogenesis protein"/>
    <property type="match status" value="1"/>
</dbReference>
<evidence type="ECO:0000256" key="6">
    <source>
        <dbReference type="ARBA" id="ARBA00023004"/>
    </source>
</evidence>
<evidence type="ECO:0000259" key="9">
    <source>
        <dbReference type="Pfam" id="PF03918"/>
    </source>
</evidence>
<evidence type="ECO:0000256" key="1">
    <source>
        <dbReference type="ARBA" id="ARBA00010342"/>
    </source>
</evidence>
<dbReference type="InterPro" id="IPR038297">
    <property type="entry name" value="CcmH/CycL/NrfF/Ccl2_sf"/>
</dbReference>
<sequence length="174" mass="20085">MTRSFHRAFGLVVMLLFSAAGLARIDTYQFSDPQQEDLYHELTQELRCLVCQNQNIADSNAELAKDLRRKTYQMVIKGQDKDQIVDYMVRRYGDFVMYKPPFKTSTLVLWLGPVIILVLGVIVLIRIIRRRPATTEPLLSDEQRERAEKLLEGQDDTSATEDKDKDKDSDGDKE</sequence>
<keyword evidence="7" id="KW-0812">Transmembrane</keyword>
<dbReference type="Proteomes" id="UP000031631">
    <property type="component" value="Chromosome"/>
</dbReference>
<feature type="domain" description="CcmH/CycL/Ccl2/NrfF N-terminal" evidence="9">
    <location>
        <begin position="12"/>
        <end position="151"/>
    </location>
</feature>
<evidence type="ECO:0000256" key="2">
    <source>
        <dbReference type="ARBA" id="ARBA00022617"/>
    </source>
</evidence>
<dbReference type="PANTHER" id="PTHR47870:SF1">
    <property type="entry name" value="CYTOCHROME C-TYPE BIOGENESIS PROTEIN CCMH"/>
    <property type="match status" value="1"/>
</dbReference>
<evidence type="ECO:0000313" key="10">
    <source>
        <dbReference type="EMBL" id="BAO43471.1"/>
    </source>
</evidence>
<evidence type="ECO:0000313" key="11">
    <source>
        <dbReference type="Proteomes" id="UP000031631"/>
    </source>
</evidence>
<evidence type="ECO:0000256" key="7">
    <source>
        <dbReference type="RuleBase" id="RU364112"/>
    </source>
</evidence>
<keyword evidence="2 7" id="KW-0349">Heme</keyword>
<keyword evidence="3 7" id="KW-0479">Metal-binding</keyword>
<keyword evidence="4 7" id="KW-0732">Signal</keyword>
<feature type="compositionally biased region" description="Basic and acidic residues" evidence="8">
    <location>
        <begin position="160"/>
        <end position="174"/>
    </location>
</feature>
<dbReference type="Pfam" id="PF03918">
    <property type="entry name" value="CcmH"/>
    <property type="match status" value="1"/>
</dbReference>
<dbReference type="FunFam" id="1.10.8.640:FF:000001">
    <property type="entry name" value="Cytochrome c-type biogenesis protein"/>
    <property type="match status" value="1"/>
</dbReference>
<keyword evidence="11" id="KW-1185">Reference proteome</keyword>